<keyword evidence="12" id="KW-1185">Reference proteome</keyword>
<dbReference type="OrthoDB" id="9805969at2"/>
<dbReference type="InterPro" id="IPR036394">
    <property type="entry name" value="Ribosomal_uL22_sf"/>
</dbReference>
<dbReference type="InterPro" id="IPR047867">
    <property type="entry name" value="Ribosomal_uL22_bac/org-type"/>
</dbReference>
<dbReference type="AlphaFoldDB" id="A0A511QNY0"/>
<name>A0A511QNY0_9VIBR</name>
<dbReference type="InterPro" id="IPR005727">
    <property type="entry name" value="Ribosomal_uL22_bac/chlpt-type"/>
</dbReference>
<evidence type="ECO:0000256" key="8">
    <source>
        <dbReference type="RuleBase" id="RU004005"/>
    </source>
</evidence>
<comment type="subunit">
    <text evidence="7 9">Part of the 50S ribosomal subunit.</text>
</comment>
<evidence type="ECO:0000256" key="7">
    <source>
        <dbReference type="HAMAP-Rule" id="MF_01331"/>
    </source>
</evidence>
<evidence type="ECO:0000256" key="5">
    <source>
        <dbReference type="ARBA" id="ARBA00023274"/>
    </source>
</evidence>
<organism evidence="11 12">
    <name type="scientific">Vibrio superstes NBRC 103154</name>
    <dbReference type="NCBI Taxonomy" id="1219062"/>
    <lineage>
        <taxon>Bacteria</taxon>
        <taxon>Pseudomonadati</taxon>
        <taxon>Pseudomonadota</taxon>
        <taxon>Gammaproteobacteria</taxon>
        <taxon>Vibrionales</taxon>
        <taxon>Vibrionaceae</taxon>
        <taxon>Vibrio</taxon>
    </lineage>
</organism>
<dbReference type="RefSeq" id="WP_119009567.1">
    <property type="nucleotide sequence ID" value="NZ_BJXK01000002.1"/>
</dbReference>
<evidence type="ECO:0000256" key="6">
    <source>
        <dbReference type="ARBA" id="ARBA00035207"/>
    </source>
</evidence>
<sequence>MEALAKHNFARISPQKARLVADQIRGKNVDQALEILTFSNKKAAELVKKVLESAIANAEHNEGADIDDLNVAKIFVDEGPIMKRIMPRAKGRADRILKRSCHITVVVADV</sequence>
<proteinExistence type="inferred from homology"/>
<evidence type="ECO:0000313" key="12">
    <source>
        <dbReference type="Proteomes" id="UP000321113"/>
    </source>
</evidence>
<dbReference type="SUPFAM" id="SSF54843">
    <property type="entry name" value="Ribosomal protein L22"/>
    <property type="match status" value="1"/>
</dbReference>
<dbReference type="Gene3D" id="3.90.470.10">
    <property type="entry name" value="Ribosomal protein L22/L17"/>
    <property type="match status" value="1"/>
</dbReference>
<dbReference type="InterPro" id="IPR001063">
    <property type="entry name" value="Ribosomal_uL22"/>
</dbReference>
<dbReference type="Proteomes" id="UP000321113">
    <property type="component" value="Unassembled WGS sequence"/>
</dbReference>
<evidence type="ECO:0000256" key="3">
    <source>
        <dbReference type="ARBA" id="ARBA00022884"/>
    </source>
</evidence>
<dbReference type="GO" id="GO:0003735">
    <property type="term" value="F:structural constituent of ribosome"/>
    <property type="evidence" value="ECO:0007669"/>
    <property type="project" value="InterPro"/>
</dbReference>
<dbReference type="FunFam" id="3.90.470.10:FF:000001">
    <property type="entry name" value="50S ribosomal protein L22"/>
    <property type="match status" value="1"/>
</dbReference>
<keyword evidence="2 7" id="KW-0699">rRNA-binding</keyword>
<comment type="function">
    <text evidence="7">The globular domain of the protein is located near the polypeptide exit tunnel on the outside of the subunit, while an extended beta-hairpin is found that lines the wall of the exit tunnel in the center of the 70S ribosome.</text>
</comment>
<dbReference type="EMBL" id="BJXK01000002">
    <property type="protein sequence ID" value="GEM78242.1"/>
    <property type="molecule type" value="Genomic_DNA"/>
</dbReference>
<keyword evidence="3 7" id="KW-0694">RNA-binding</keyword>
<dbReference type="CDD" id="cd00336">
    <property type="entry name" value="Ribosomal_L22"/>
    <property type="match status" value="1"/>
</dbReference>
<dbReference type="Pfam" id="PF00237">
    <property type="entry name" value="Ribosomal_L22"/>
    <property type="match status" value="1"/>
</dbReference>
<comment type="similarity">
    <text evidence="1 7 8">Belongs to the universal ribosomal protein uL22 family.</text>
</comment>
<evidence type="ECO:0000256" key="4">
    <source>
        <dbReference type="ARBA" id="ARBA00022980"/>
    </source>
</evidence>
<dbReference type="GO" id="GO:0022625">
    <property type="term" value="C:cytosolic large ribosomal subunit"/>
    <property type="evidence" value="ECO:0007669"/>
    <property type="project" value="TreeGrafter"/>
</dbReference>
<evidence type="ECO:0000256" key="1">
    <source>
        <dbReference type="ARBA" id="ARBA00009451"/>
    </source>
</evidence>
<reference evidence="11 12" key="1">
    <citation type="submission" date="2019-07" db="EMBL/GenBank/DDBJ databases">
        <title>Whole genome shotgun sequence of Vibrio superstes NBRC 103154.</title>
        <authorList>
            <person name="Hosoyama A."/>
            <person name="Uohara A."/>
            <person name="Ohji S."/>
            <person name="Ichikawa N."/>
        </authorList>
    </citation>
    <scope>NUCLEOTIDE SEQUENCE [LARGE SCALE GENOMIC DNA]</scope>
    <source>
        <strain evidence="11 12">NBRC 103154</strain>
    </source>
</reference>
<dbReference type="PROSITE" id="PS00464">
    <property type="entry name" value="RIBOSOMAL_L22"/>
    <property type="match status" value="1"/>
</dbReference>
<gene>
    <name evidence="7 11" type="primary">rplV</name>
    <name evidence="11" type="ORF">VSU01S_04870</name>
</gene>
<evidence type="ECO:0000256" key="2">
    <source>
        <dbReference type="ARBA" id="ARBA00022730"/>
    </source>
</evidence>
<keyword evidence="4 7" id="KW-0689">Ribosomal protein</keyword>
<keyword evidence="5 7" id="KW-0687">Ribonucleoprotein</keyword>
<dbReference type="PANTHER" id="PTHR13501:SF8">
    <property type="entry name" value="LARGE RIBOSOMAL SUBUNIT PROTEIN UL22M"/>
    <property type="match status" value="1"/>
</dbReference>
<comment type="caution">
    <text evidence="11">The sequence shown here is derived from an EMBL/GenBank/DDBJ whole genome shotgun (WGS) entry which is preliminary data.</text>
</comment>
<dbReference type="NCBIfam" id="TIGR01044">
    <property type="entry name" value="rplV_bact"/>
    <property type="match status" value="1"/>
</dbReference>
<dbReference type="GO" id="GO:0019843">
    <property type="term" value="F:rRNA binding"/>
    <property type="evidence" value="ECO:0007669"/>
    <property type="project" value="UniProtKB-UniRule"/>
</dbReference>
<dbReference type="GO" id="GO:0006412">
    <property type="term" value="P:translation"/>
    <property type="evidence" value="ECO:0007669"/>
    <property type="project" value="UniProtKB-UniRule"/>
</dbReference>
<dbReference type="InterPro" id="IPR018260">
    <property type="entry name" value="Ribosomal_uL22_CS"/>
</dbReference>
<accession>A0A511QNY0</accession>
<evidence type="ECO:0000256" key="9">
    <source>
        <dbReference type="RuleBase" id="RU004006"/>
    </source>
</evidence>
<evidence type="ECO:0000313" key="11">
    <source>
        <dbReference type="EMBL" id="GEM78242.1"/>
    </source>
</evidence>
<protein>
    <recommendedName>
        <fullName evidence="6 7">Large ribosomal subunit protein uL22</fullName>
    </recommendedName>
</protein>
<comment type="function">
    <text evidence="7 10">This protein binds specifically to 23S rRNA; its binding is stimulated by other ribosomal proteins, e.g., L4, L17, and L20. It is important during the early stages of 50S assembly. It makes multiple contacts with different domains of the 23S rRNA in the assembled 50S subunit and ribosome.</text>
</comment>
<evidence type="ECO:0000256" key="10">
    <source>
        <dbReference type="RuleBase" id="RU004008"/>
    </source>
</evidence>
<dbReference type="PANTHER" id="PTHR13501">
    <property type="entry name" value="CHLOROPLAST 50S RIBOSOMAL PROTEIN L22-RELATED"/>
    <property type="match status" value="1"/>
</dbReference>
<dbReference type="HAMAP" id="MF_01331_B">
    <property type="entry name" value="Ribosomal_uL22_B"/>
    <property type="match status" value="1"/>
</dbReference>